<dbReference type="Gene3D" id="3.30.1600.10">
    <property type="entry name" value="SIR2/SIRT2 'Small Domain"/>
    <property type="match status" value="1"/>
</dbReference>
<keyword evidence="2" id="KW-0808">Transferase</keyword>
<dbReference type="InterPro" id="IPR003000">
    <property type="entry name" value="Sirtuin"/>
</dbReference>
<dbReference type="SUPFAM" id="SSF52467">
    <property type="entry name" value="DHS-like NAD/FAD-binding domain"/>
    <property type="match status" value="1"/>
</dbReference>
<keyword evidence="4" id="KW-0862">Zinc</keyword>
<protein>
    <recommendedName>
        <fullName evidence="1">protein acetyllysine N-acetyltransferase</fullName>
        <ecNumber evidence="1">2.3.1.286</ecNumber>
    </recommendedName>
</protein>
<dbReference type="RefSeq" id="WP_221249614.1">
    <property type="nucleotide sequence ID" value="NZ_AP024355.1"/>
</dbReference>
<dbReference type="InterPro" id="IPR050134">
    <property type="entry name" value="NAD-dep_sirtuin_deacylases"/>
</dbReference>
<dbReference type="Proteomes" id="UP001319827">
    <property type="component" value="Chromosome"/>
</dbReference>
<dbReference type="CDD" id="cd01407">
    <property type="entry name" value="SIR2-fam"/>
    <property type="match status" value="1"/>
</dbReference>
<dbReference type="InterPro" id="IPR029035">
    <property type="entry name" value="DHS-like_NAD/FAD-binding_dom"/>
</dbReference>
<evidence type="ECO:0000256" key="3">
    <source>
        <dbReference type="ARBA" id="ARBA00023027"/>
    </source>
</evidence>
<dbReference type="Gene3D" id="3.40.50.1220">
    <property type="entry name" value="TPP-binding domain"/>
    <property type="match status" value="1"/>
</dbReference>
<feature type="active site" description="Proton acceptor" evidence="4">
    <location>
        <position position="125"/>
    </location>
</feature>
<organism evidence="6 7">
    <name type="scientific">Desulfuromonas versatilis</name>
    <dbReference type="NCBI Taxonomy" id="2802975"/>
    <lineage>
        <taxon>Bacteria</taxon>
        <taxon>Pseudomonadati</taxon>
        <taxon>Thermodesulfobacteriota</taxon>
        <taxon>Desulfuromonadia</taxon>
        <taxon>Desulfuromonadales</taxon>
        <taxon>Desulfuromonadaceae</taxon>
        <taxon>Desulfuromonas</taxon>
    </lineage>
</organism>
<sequence>MGKILSLEAERCAEMIRNANTVVALTGAGISTAAGIPDFRGPRGLYVTRRYDPEMVFEIRWFHRTPEYFYEFSRDFVAAVREIRPTFTHRFLAALEQQGRLSGVITQNIDMLHQLAGSRRVVELHGSYRSATCTGCGRRYRDLSYQWWEKAMLSGPSPPVAACASCNGALKPDIVFFGELVNGFAQAEQLVARCDLLLVLGSTLQVTPASYLPYGTQAPIIVVNRGEVTLPPGPERYLVEEDLDAYFRQVAGFLGIGQPR</sequence>
<reference evidence="6 7" key="2">
    <citation type="journal article" date="2021" name="Int. J. Syst. Evol. Microbiol.">
        <title>Isolation and Polyphasic Characterization of Desulfuromonas versatilis sp. Nov., an Electrogenic Bacteria Capable of Versatile Metabolism Isolated from a Graphene Oxide-Reducing Enrichment Culture.</title>
        <authorList>
            <person name="Xie L."/>
            <person name="Yoshida N."/>
            <person name="Ishii S."/>
            <person name="Meng L."/>
        </authorList>
    </citation>
    <scope>NUCLEOTIDE SEQUENCE [LARGE SCALE GENOMIC DNA]</scope>
    <source>
        <strain evidence="6 7">NIT-T3</strain>
    </source>
</reference>
<feature type="binding site" evidence="4">
    <location>
        <position position="163"/>
    </location>
    <ligand>
        <name>Zn(2+)</name>
        <dbReference type="ChEBI" id="CHEBI:29105"/>
    </ligand>
</feature>
<dbReference type="InterPro" id="IPR026591">
    <property type="entry name" value="Sirtuin_cat_small_dom_sf"/>
</dbReference>
<name>A0ABN6E3W7_9BACT</name>
<keyword evidence="7" id="KW-1185">Reference proteome</keyword>
<gene>
    <name evidence="6" type="ORF">DESUT3_33130</name>
</gene>
<keyword evidence="3" id="KW-0520">NAD</keyword>
<keyword evidence="4" id="KW-0479">Metal-binding</keyword>
<evidence type="ECO:0000313" key="7">
    <source>
        <dbReference type="Proteomes" id="UP001319827"/>
    </source>
</evidence>
<dbReference type="EC" id="2.3.1.286" evidence="1"/>
<evidence type="ECO:0000313" key="6">
    <source>
        <dbReference type="EMBL" id="BCR06244.1"/>
    </source>
</evidence>
<feature type="binding site" evidence="4">
    <location>
        <position position="136"/>
    </location>
    <ligand>
        <name>Zn(2+)</name>
        <dbReference type="ChEBI" id="CHEBI:29105"/>
    </ligand>
</feature>
<evidence type="ECO:0000256" key="2">
    <source>
        <dbReference type="ARBA" id="ARBA00022679"/>
    </source>
</evidence>
<feature type="binding site" evidence="4">
    <location>
        <position position="166"/>
    </location>
    <ligand>
        <name>Zn(2+)</name>
        <dbReference type="ChEBI" id="CHEBI:29105"/>
    </ligand>
</feature>
<feature type="binding site" evidence="4">
    <location>
        <position position="133"/>
    </location>
    <ligand>
        <name>Zn(2+)</name>
        <dbReference type="ChEBI" id="CHEBI:29105"/>
    </ligand>
</feature>
<dbReference type="PANTHER" id="PTHR11085">
    <property type="entry name" value="NAD-DEPENDENT PROTEIN DEACYLASE SIRTUIN-5, MITOCHONDRIAL-RELATED"/>
    <property type="match status" value="1"/>
</dbReference>
<reference evidence="6 7" key="1">
    <citation type="journal article" date="2016" name="C (Basel)">
        <title>Selective Growth of and Electricity Production by Marine Exoelectrogenic Bacteria in Self-Aggregated Hydrogel of Microbially Reduced Graphene Oxide.</title>
        <authorList>
            <person name="Yoshida N."/>
            <person name="Goto Y."/>
            <person name="Miyata Y."/>
        </authorList>
    </citation>
    <scope>NUCLEOTIDE SEQUENCE [LARGE SCALE GENOMIC DNA]</scope>
    <source>
        <strain evidence="6 7">NIT-T3</strain>
    </source>
</reference>
<dbReference type="EMBL" id="AP024355">
    <property type="protein sequence ID" value="BCR06244.1"/>
    <property type="molecule type" value="Genomic_DNA"/>
</dbReference>
<feature type="domain" description="Deacetylase sirtuin-type" evidence="5">
    <location>
        <begin position="2"/>
        <end position="260"/>
    </location>
</feature>
<dbReference type="PROSITE" id="PS50305">
    <property type="entry name" value="SIRTUIN"/>
    <property type="match status" value="1"/>
</dbReference>
<proteinExistence type="predicted"/>
<accession>A0ABN6E3W7</accession>
<dbReference type="Pfam" id="PF02146">
    <property type="entry name" value="SIR2"/>
    <property type="match status" value="1"/>
</dbReference>
<evidence type="ECO:0000256" key="4">
    <source>
        <dbReference type="PROSITE-ProRule" id="PRU00236"/>
    </source>
</evidence>
<evidence type="ECO:0000259" key="5">
    <source>
        <dbReference type="PROSITE" id="PS50305"/>
    </source>
</evidence>
<dbReference type="InterPro" id="IPR026590">
    <property type="entry name" value="Ssirtuin_cat_dom"/>
</dbReference>
<evidence type="ECO:0000256" key="1">
    <source>
        <dbReference type="ARBA" id="ARBA00012928"/>
    </source>
</evidence>
<dbReference type="PANTHER" id="PTHR11085:SF10">
    <property type="entry name" value="NAD-DEPENDENT PROTEIN DEACYLASE SIRTUIN-5, MITOCHONDRIAL-RELATED"/>
    <property type="match status" value="1"/>
</dbReference>